<comment type="caution">
    <text evidence="1">The sequence shown here is derived from an EMBL/GenBank/DDBJ whole genome shotgun (WGS) entry which is preliminary data.</text>
</comment>
<accession>A0A834TQQ7</accession>
<reference evidence="1" key="1">
    <citation type="submission" date="2020-09" db="EMBL/GenBank/DDBJ databases">
        <title>Genome-Enabled Discovery of Anthraquinone Biosynthesis in Senna tora.</title>
        <authorList>
            <person name="Kang S.-H."/>
            <person name="Pandey R.P."/>
            <person name="Lee C.-M."/>
            <person name="Sim J.-S."/>
            <person name="Jeong J.-T."/>
            <person name="Choi B.-S."/>
            <person name="Jung M."/>
            <person name="Ginzburg D."/>
            <person name="Zhao K."/>
            <person name="Won S.Y."/>
            <person name="Oh T.-J."/>
            <person name="Yu Y."/>
            <person name="Kim N.-H."/>
            <person name="Lee O.R."/>
            <person name="Lee T.-H."/>
            <person name="Bashyal P."/>
            <person name="Kim T.-S."/>
            <person name="Lee W.-H."/>
            <person name="Kawkins C."/>
            <person name="Kim C.-K."/>
            <person name="Kim J.S."/>
            <person name="Ahn B.O."/>
            <person name="Rhee S.Y."/>
            <person name="Sohng J.K."/>
        </authorList>
    </citation>
    <scope>NUCLEOTIDE SEQUENCE</scope>
    <source>
        <tissue evidence="1">Leaf</tissue>
    </source>
</reference>
<protein>
    <submittedName>
        <fullName evidence="1">Calcium-transporting ATPase 12, plasma membrane-type</fullName>
    </submittedName>
</protein>
<name>A0A834TQQ7_9FABA</name>
<sequence length="158" mass="17700">MGLTMRVSSRQFKQEFALLTPACLVMAPCCLKSPPPSPESLPKKRWLLLLLQFILPKVMLSLAKEVTSKRNNLHNTKFFQSTSSTITLNIIEPCPLQQHHVDSEIIHSSFSYSHDNQLRLTESVQNKDLEALAGLDSFAPHVVNQVGNESQGNYNAKV</sequence>
<dbReference type="Proteomes" id="UP000634136">
    <property type="component" value="Unassembled WGS sequence"/>
</dbReference>
<proteinExistence type="predicted"/>
<dbReference type="AlphaFoldDB" id="A0A834TQQ7"/>
<keyword evidence="2" id="KW-1185">Reference proteome</keyword>
<evidence type="ECO:0000313" key="1">
    <source>
        <dbReference type="EMBL" id="KAF7825371.1"/>
    </source>
</evidence>
<gene>
    <name evidence="1" type="ORF">G2W53_016535</name>
</gene>
<evidence type="ECO:0000313" key="2">
    <source>
        <dbReference type="Proteomes" id="UP000634136"/>
    </source>
</evidence>
<organism evidence="1 2">
    <name type="scientific">Senna tora</name>
    <dbReference type="NCBI Taxonomy" id="362788"/>
    <lineage>
        <taxon>Eukaryota</taxon>
        <taxon>Viridiplantae</taxon>
        <taxon>Streptophyta</taxon>
        <taxon>Embryophyta</taxon>
        <taxon>Tracheophyta</taxon>
        <taxon>Spermatophyta</taxon>
        <taxon>Magnoliopsida</taxon>
        <taxon>eudicotyledons</taxon>
        <taxon>Gunneridae</taxon>
        <taxon>Pentapetalae</taxon>
        <taxon>rosids</taxon>
        <taxon>fabids</taxon>
        <taxon>Fabales</taxon>
        <taxon>Fabaceae</taxon>
        <taxon>Caesalpinioideae</taxon>
        <taxon>Cassia clade</taxon>
        <taxon>Senna</taxon>
    </lineage>
</organism>
<dbReference type="EMBL" id="JAAIUW010000006">
    <property type="protein sequence ID" value="KAF7825371.1"/>
    <property type="molecule type" value="Genomic_DNA"/>
</dbReference>